<organism evidence="3 4">
    <name type="scientific">Ophiobolus disseminans</name>
    <dbReference type="NCBI Taxonomy" id="1469910"/>
    <lineage>
        <taxon>Eukaryota</taxon>
        <taxon>Fungi</taxon>
        <taxon>Dikarya</taxon>
        <taxon>Ascomycota</taxon>
        <taxon>Pezizomycotina</taxon>
        <taxon>Dothideomycetes</taxon>
        <taxon>Pleosporomycetidae</taxon>
        <taxon>Pleosporales</taxon>
        <taxon>Pleosporineae</taxon>
        <taxon>Phaeosphaeriaceae</taxon>
        <taxon>Ophiobolus</taxon>
    </lineage>
</organism>
<dbReference type="PANTHER" id="PTHR35043:SF8">
    <property type="entry name" value="DUF4220 DOMAIN-CONTAINING PROTEIN"/>
    <property type="match status" value="1"/>
</dbReference>
<evidence type="ECO:0000256" key="2">
    <source>
        <dbReference type="SAM" id="SignalP"/>
    </source>
</evidence>
<dbReference type="AlphaFoldDB" id="A0A6A6ZQ82"/>
<dbReference type="EMBL" id="MU006233">
    <property type="protein sequence ID" value="KAF2822933.1"/>
    <property type="molecule type" value="Genomic_DNA"/>
</dbReference>
<evidence type="ECO:0000256" key="1">
    <source>
        <dbReference type="SAM" id="Phobius"/>
    </source>
</evidence>
<evidence type="ECO:0000313" key="3">
    <source>
        <dbReference type="EMBL" id="KAF2822933.1"/>
    </source>
</evidence>
<evidence type="ECO:0000313" key="4">
    <source>
        <dbReference type="Proteomes" id="UP000799424"/>
    </source>
</evidence>
<keyword evidence="4" id="KW-1185">Reference proteome</keyword>
<accession>A0A6A6ZQ82</accession>
<sequence length="443" mass="50947">MHSLTGWATLLQLSRLAGNAYASVTDPGVERPLKACTLESLRNTHDISSLRVNSWVDQPNYRGTFDILWLALATIGISTYTMLCLNLPAPKDTYVKLVGRRILWMLLGIIGPEFVLTYAAGQWSRAKWSVYAFRDDHPEWHMRHAFFADMGGFVLHTEDGVTFPLNAIQLHWLVQHEHVDFPKITKREIWDKSKQDTFTKVVTAFQVGYLVIQCSVRAAQKLTITTLELNALAIVTVFDMVGNLEWDLTPLDHVDLNGPGYSVNVQPFMGMPVIPKERPIQRIPNDRFPTNPYGVQEYCLCFATLLFTAIHVAGWNFDFPSNVERILWRISALLLFGITVAFWFFETVASWTRLGRWKAIYLYLINRKGLERHRRDVMRRQTLQPVRKMAELPVLWEFVTITPMAIVYGVARLFLIVESFAELRNVNVSAYVNVEWTDFIPHV</sequence>
<protein>
    <submittedName>
        <fullName evidence="3">Uncharacterized protein</fullName>
    </submittedName>
</protein>
<feature type="transmembrane region" description="Helical" evidence="1">
    <location>
        <begin position="101"/>
        <end position="121"/>
    </location>
</feature>
<gene>
    <name evidence="3" type="ORF">CC86DRAFT_356745</name>
</gene>
<name>A0A6A6ZQ82_9PLEO</name>
<feature type="transmembrane region" description="Helical" evidence="1">
    <location>
        <begin position="67"/>
        <end position="89"/>
    </location>
</feature>
<feature type="transmembrane region" description="Helical" evidence="1">
    <location>
        <begin position="326"/>
        <end position="345"/>
    </location>
</feature>
<feature type="transmembrane region" description="Helical" evidence="1">
    <location>
        <begin position="394"/>
        <end position="415"/>
    </location>
</feature>
<proteinExistence type="predicted"/>
<dbReference type="Proteomes" id="UP000799424">
    <property type="component" value="Unassembled WGS sequence"/>
</dbReference>
<dbReference type="PANTHER" id="PTHR35043">
    <property type="entry name" value="TRANSCRIPTION FACTOR DOMAIN-CONTAINING PROTEIN"/>
    <property type="match status" value="1"/>
</dbReference>
<keyword evidence="1" id="KW-0472">Membrane</keyword>
<dbReference type="OrthoDB" id="9451547at2759"/>
<keyword evidence="1" id="KW-1133">Transmembrane helix</keyword>
<feature type="signal peptide" evidence="2">
    <location>
        <begin position="1"/>
        <end position="22"/>
    </location>
</feature>
<reference evidence="3" key="1">
    <citation type="journal article" date="2020" name="Stud. Mycol.">
        <title>101 Dothideomycetes genomes: a test case for predicting lifestyles and emergence of pathogens.</title>
        <authorList>
            <person name="Haridas S."/>
            <person name="Albert R."/>
            <person name="Binder M."/>
            <person name="Bloem J."/>
            <person name="Labutti K."/>
            <person name="Salamov A."/>
            <person name="Andreopoulos B."/>
            <person name="Baker S."/>
            <person name="Barry K."/>
            <person name="Bills G."/>
            <person name="Bluhm B."/>
            <person name="Cannon C."/>
            <person name="Castanera R."/>
            <person name="Culley D."/>
            <person name="Daum C."/>
            <person name="Ezra D."/>
            <person name="Gonzalez J."/>
            <person name="Henrissat B."/>
            <person name="Kuo A."/>
            <person name="Liang C."/>
            <person name="Lipzen A."/>
            <person name="Lutzoni F."/>
            <person name="Magnuson J."/>
            <person name="Mondo S."/>
            <person name="Nolan M."/>
            <person name="Ohm R."/>
            <person name="Pangilinan J."/>
            <person name="Park H.-J."/>
            <person name="Ramirez L."/>
            <person name="Alfaro M."/>
            <person name="Sun H."/>
            <person name="Tritt A."/>
            <person name="Yoshinaga Y."/>
            <person name="Zwiers L.-H."/>
            <person name="Turgeon B."/>
            <person name="Goodwin S."/>
            <person name="Spatafora J."/>
            <person name="Crous P."/>
            <person name="Grigoriev I."/>
        </authorList>
    </citation>
    <scope>NUCLEOTIDE SEQUENCE</scope>
    <source>
        <strain evidence="3">CBS 113818</strain>
    </source>
</reference>
<keyword evidence="2" id="KW-0732">Signal</keyword>
<feature type="chain" id="PRO_5025597914" evidence="2">
    <location>
        <begin position="23"/>
        <end position="443"/>
    </location>
</feature>
<feature type="transmembrane region" description="Helical" evidence="1">
    <location>
        <begin position="295"/>
        <end position="314"/>
    </location>
</feature>
<keyword evidence="1" id="KW-0812">Transmembrane</keyword>